<evidence type="ECO:0000256" key="1">
    <source>
        <dbReference type="SAM" id="Phobius"/>
    </source>
</evidence>
<accession>E1A2V1</accession>
<dbReference type="Proteomes" id="UP000002236">
    <property type="component" value="Segment"/>
</dbReference>
<organism evidence="2 3">
    <name type="scientific">Aeromonas phage phiAS5</name>
    <dbReference type="NCBI Taxonomy" id="879630"/>
    <lineage>
        <taxon>Viruses</taxon>
        <taxon>Duplodnaviria</taxon>
        <taxon>Heunggongvirae</taxon>
        <taxon>Uroviricota</taxon>
        <taxon>Caudoviricetes</taxon>
        <taxon>Pantevenvirales</taxon>
        <taxon>Straboviridae</taxon>
        <taxon>Chrysonvirus</taxon>
        <taxon>Chrysonvirus as5</taxon>
    </lineage>
</organism>
<keyword evidence="1" id="KW-0472">Membrane</keyword>
<evidence type="ECO:0000313" key="3">
    <source>
        <dbReference type="Proteomes" id="UP000002236"/>
    </source>
</evidence>
<gene>
    <name evidence="2" type="ORF">phiAS5_ORF0204</name>
</gene>
<name>E1A2V1_9CAUD</name>
<reference evidence="2 3" key="1">
    <citation type="journal article" date="2012" name="Vet. Microbiol.">
        <title>Complete genome sequence and characterization of a broad-host range T4-like bacteriophage phiAS5 infecting Aeromonas salmonicida subsp. salmonicida.</title>
        <authorList>
            <person name="Kim J.H."/>
            <person name="Son J.S."/>
            <person name="Choi Y.J."/>
            <person name="Choresca C.H.Jr."/>
            <person name="Shin S.P."/>
            <person name="Han J.E."/>
            <person name="Jun J.W."/>
            <person name="Park S.C."/>
        </authorList>
    </citation>
    <scope>NUCLEOTIDE SEQUENCE [LARGE SCALE GENOMIC DNA]</scope>
</reference>
<dbReference type="RefSeq" id="YP_003969493.1">
    <property type="nucleotide sequence ID" value="NC_014636.1"/>
</dbReference>
<feature type="transmembrane region" description="Helical" evidence="1">
    <location>
        <begin position="6"/>
        <end position="26"/>
    </location>
</feature>
<keyword evidence="1" id="KW-0812">Transmembrane</keyword>
<keyword evidence="1" id="KW-1133">Transmembrane helix</keyword>
<dbReference type="KEGG" id="vg:9861611"/>
<dbReference type="OrthoDB" id="37926at10239"/>
<sequence>MTNQEVIALGLTLVNVIYGIGVVSFLEIWDEQDTIKRAIVGLTAMIPFFALSYFLLNYCEVI</sequence>
<feature type="transmembrane region" description="Helical" evidence="1">
    <location>
        <begin position="38"/>
        <end position="56"/>
    </location>
</feature>
<dbReference type="GeneID" id="9861611"/>
<evidence type="ECO:0000313" key="2">
    <source>
        <dbReference type="EMBL" id="ADM80047.1"/>
    </source>
</evidence>
<protein>
    <submittedName>
        <fullName evidence="2">Uncharacterized protein</fullName>
    </submittedName>
</protein>
<keyword evidence="3" id="KW-1185">Reference proteome</keyword>
<proteinExistence type="predicted"/>
<dbReference type="EMBL" id="HM452126">
    <property type="protein sequence ID" value="ADM80047.1"/>
    <property type="molecule type" value="Genomic_DNA"/>
</dbReference>